<dbReference type="Proteomes" id="UP000837857">
    <property type="component" value="Chromosome 21"/>
</dbReference>
<accession>A0ABN8ICM4</accession>
<name>A0ABN8ICM4_9NEOP</name>
<organism evidence="1 2">
    <name type="scientific">Iphiclides podalirius</name>
    <name type="common">scarce swallowtail</name>
    <dbReference type="NCBI Taxonomy" id="110791"/>
    <lineage>
        <taxon>Eukaryota</taxon>
        <taxon>Metazoa</taxon>
        <taxon>Ecdysozoa</taxon>
        <taxon>Arthropoda</taxon>
        <taxon>Hexapoda</taxon>
        <taxon>Insecta</taxon>
        <taxon>Pterygota</taxon>
        <taxon>Neoptera</taxon>
        <taxon>Endopterygota</taxon>
        <taxon>Lepidoptera</taxon>
        <taxon>Glossata</taxon>
        <taxon>Ditrysia</taxon>
        <taxon>Papilionoidea</taxon>
        <taxon>Papilionidae</taxon>
        <taxon>Papilioninae</taxon>
        <taxon>Iphiclides</taxon>
    </lineage>
</organism>
<feature type="non-terminal residue" evidence="1">
    <location>
        <position position="1"/>
    </location>
</feature>
<dbReference type="Gene3D" id="3.30.60.30">
    <property type="match status" value="1"/>
</dbReference>
<reference evidence="1" key="1">
    <citation type="submission" date="2022-03" db="EMBL/GenBank/DDBJ databases">
        <authorList>
            <person name="Martin H S."/>
        </authorList>
    </citation>
    <scope>NUCLEOTIDE SEQUENCE</scope>
</reference>
<gene>
    <name evidence="1" type="ORF">IPOD504_LOCUS8698</name>
</gene>
<evidence type="ECO:0008006" key="3">
    <source>
        <dbReference type="Google" id="ProtNLM"/>
    </source>
</evidence>
<evidence type="ECO:0000313" key="2">
    <source>
        <dbReference type="Proteomes" id="UP000837857"/>
    </source>
</evidence>
<dbReference type="EMBL" id="OW152833">
    <property type="protein sequence ID" value="CAH2054599.1"/>
    <property type="molecule type" value="Genomic_DNA"/>
</dbReference>
<protein>
    <recommendedName>
        <fullName evidence="3">Kazal-like domain-containing protein</fullName>
    </recommendedName>
</protein>
<evidence type="ECO:0000313" key="1">
    <source>
        <dbReference type="EMBL" id="CAH2054599.1"/>
    </source>
</evidence>
<proteinExistence type="predicted"/>
<sequence>MYYALILTLTFVYRAEQHLVFPINYCHVATACIHDSQPVCASTLDGCSRRSFLDQCDMFEYNCDYGTDYSTAAKTPCAHDRGDYSC</sequence>
<keyword evidence="2" id="KW-1185">Reference proteome</keyword>